<keyword evidence="2" id="KW-1185">Reference proteome</keyword>
<proteinExistence type="predicted"/>
<reference evidence="1 2" key="1">
    <citation type="journal article" date="2019" name="Nat. Ecol. Evol.">
        <title>Megaphylogeny resolves global patterns of mushroom evolution.</title>
        <authorList>
            <person name="Varga T."/>
            <person name="Krizsan K."/>
            <person name="Foldi C."/>
            <person name="Dima B."/>
            <person name="Sanchez-Garcia M."/>
            <person name="Sanchez-Ramirez S."/>
            <person name="Szollosi G.J."/>
            <person name="Szarkandi J.G."/>
            <person name="Papp V."/>
            <person name="Albert L."/>
            <person name="Andreopoulos W."/>
            <person name="Angelini C."/>
            <person name="Antonin V."/>
            <person name="Barry K.W."/>
            <person name="Bougher N.L."/>
            <person name="Buchanan P."/>
            <person name="Buyck B."/>
            <person name="Bense V."/>
            <person name="Catcheside P."/>
            <person name="Chovatia M."/>
            <person name="Cooper J."/>
            <person name="Damon W."/>
            <person name="Desjardin D."/>
            <person name="Finy P."/>
            <person name="Geml J."/>
            <person name="Haridas S."/>
            <person name="Hughes K."/>
            <person name="Justo A."/>
            <person name="Karasinski D."/>
            <person name="Kautmanova I."/>
            <person name="Kiss B."/>
            <person name="Kocsube S."/>
            <person name="Kotiranta H."/>
            <person name="LaButti K.M."/>
            <person name="Lechner B.E."/>
            <person name="Liimatainen K."/>
            <person name="Lipzen A."/>
            <person name="Lukacs Z."/>
            <person name="Mihaltcheva S."/>
            <person name="Morgado L.N."/>
            <person name="Niskanen T."/>
            <person name="Noordeloos M.E."/>
            <person name="Ohm R.A."/>
            <person name="Ortiz-Santana B."/>
            <person name="Ovrebo C."/>
            <person name="Racz N."/>
            <person name="Riley R."/>
            <person name="Savchenko A."/>
            <person name="Shiryaev A."/>
            <person name="Soop K."/>
            <person name="Spirin V."/>
            <person name="Szebenyi C."/>
            <person name="Tomsovsky M."/>
            <person name="Tulloss R.E."/>
            <person name="Uehling J."/>
            <person name="Grigoriev I.V."/>
            <person name="Vagvolgyi C."/>
            <person name="Papp T."/>
            <person name="Martin F.M."/>
            <person name="Miettinen O."/>
            <person name="Hibbett D.S."/>
            <person name="Nagy L.G."/>
        </authorList>
    </citation>
    <scope>NUCLEOTIDE SEQUENCE [LARGE SCALE GENOMIC DNA]</scope>
    <source>
        <strain evidence="1 2">NL-1719</strain>
    </source>
</reference>
<name>A0ACD3AJT3_9AGAR</name>
<organism evidence="1 2">
    <name type="scientific">Pluteus cervinus</name>
    <dbReference type="NCBI Taxonomy" id="181527"/>
    <lineage>
        <taxon>Eukaryota</taxon>
        <taxon>Fungi</taxon>
        <taxon>Dikarya</taxon>
        <taxon>Basidiomycota</taxon>
        <taxon>Agaricomycotina</taxon>
        <taxon>Agaricomycetes</taxon>
        <taxon>Agaricomycetidae</taxon>
        <taxon>Agaricales</taxon>
        <taxon>Pluteineae</taxon>
        <taxon>Pluteaceae</taxon>
        <taxon>Pluteus</taxon>
    </lineage>
</organism>
<dbReference type="EMBL" id="ML208419">
    <property type="protein sequence ID" value="TFK65976.1"/>
    <property type="molecule type" value="Genomic_DNA"/>
</dbReference>
<accession>A0ACD3AJT3</accession>
<protein>
    <submittedName>
        <fullName evidence="1">Uncharacterized protein</fullName>
    </submittedName>
</protein>
<gene>
    <name evidence="1" type="ORF">BDN72DRAFT_962095</name>
</gene>
<evidence type="ECO:0000313" key="1">
    <source>
        <dbReference type="EMBL" id="TFK65976.1"/>
    </source>
</evidence>
<sequence length="338" mass="36632">MAGTDQNHPQPTVDQDEDLDELDGRSYRYVLDDFNAPSSPSINRAPGRPRTNTRVDARPVSIPGSGPNPGSSTVDQTAEVDEGALSEEFAKELAKGMESLMRELVSGTQTTDTGTDDSKDHVGSADGGRSSDLLEETWKRMLLEEVNSLGSTGDGTEASNVNATPSSSNNFQEKIKQAAERLRESESNLKTESSRNAGPNANSIESLLASLGDLGLGEGDEETELADFLENMMGQLMSKDVLYDPLQELSKSFPPYLENPPKPLQPEDKKRFESQLSCIQKLLRLFDEPTYNENDPATSKRTADLMSELQTYGQPPAEIMGPMPALGADGVPEKCTIA</sequence>
<dbReference type="Proteomes" id="UP000308600">
    <property type="component" value="Unassembled WGS sequence"/>
</dbReference>
<evidence type="ECO:0000313" key="2">
    <source>
        <dbReference type="Proteomes" id="UP000308600"/>
    </source>
</evidence>